<dbReference type="InterPro" id="IPR046040">
    <property type="entry name" value="DUF5998"/>
</dbReference>
<protein>
    <submittedName>
        <fullName evidence="1">DUF5998 family protein</fullName>
    </submittedName>
</protein>
<proteinExistence type="predicted"/>
<dbReference type="Proteomes" id="UP001596527">
    <property type="component" value="Unassembled WGS sequence"/>
</dbReference>
<evidence type="ECO:0000313" key="2">
    <source>
        <dbReference type="Proteomes" id="UP001596527"/>
    </source>
</evidence>
<accession>A0ABW2SJM6</accession>
<keyword evidence="2" id="KW-1185">Reference proteome</keyword>
<gene>
    <name evidence="1" type="ORF">ACFQWG_03630</name>
</gene>
<name>A0ABW2SJM6_9ACTO</name>
<dbReference type="EMBL" id="JBHTEF010000001">
    <property type="protein sequence ID" value="MFC7580315.1"/>
    <property type="molecule type" value="Genomic_DNA"/>
</dbReference>
<organism evidence="1 2">
    <name type="scientific">Schaalia naturae</name>
    <dbReference type="NCBI Taxonomy" id="635203"/>
    <lineage>
        <taxon>Bacteria</taxon>
        <taxon>Bacillati</taxon>
        <taxon>Actinomycetota</taxon>
        <taxon>Actinomycetes</taxon>
        <taxon>Actinomycetales</taxon>
        <taxon>Actinomycetaceae</taxon>
        <taxon>Schaalia</taxon>
    </lineage>
</organism>
<comment type="caution">
    <text evidence="1">The sequence shown here is derived from an EMBL/GenBank/DDBJ whole genome shotgun (WGS) entry which is preliminary data.</text>
</comment>
<sequence>MDTWQEIDSLGFYPALVARSLRRALGGGEPLASVCQLDAAFDSTSMFRHLTVSALTGTHLVQIHVDEMEDGGAMVATTLVPVGRIQGVSVVEVIADPTVPGGGSPAEVSLSLNVGGQRRGEVEPLQCEDPNCVIDHGYSMTSVPDDLTVRFAAAADGTGALGRAERFVDVLTSLLGAARG</sequence>
<evidence type="ECO:0000313" key="1">
    <source>
        <dbReference type="EMBL" id="MFC7580315.1"/>
    </source>
</evidence>
<dbReference type="Pfam" id="PF19461">
    <property type="entry name" value="DUF5998"/>
    <property type="match status" value="1"/>
</dbReference>
<dbReference type="RefSeq" id="WP_380972202.1">
    <property type="nucleotide sequence ID" value="NZ_JBHTEF010000001.1"/>
</dbReference>
<reference evidence="2" key="1">
    <citation type="journal article" date="2019" name="Int. J. Syst. Evol. Microbiol.">
        <title>The Global Catalogue of Microorganisms (GCM) 10K type strain sequencing project: providing services to taxonomists for standard genome sequencing and annotation.</title>
        <authorList>
            <consortium name="The Broad Institute Genomics Platform"/>
            <consortium name="The Broad Institute Genome Sequencing Center for Infectious Disease"/>
            <person name="Wu L."/>
            <person name="Ma J."/>
        </authorList>
    </citation>
    <scope>NUCLEOTIDE SEQUENCE [LARGE SCALE GENOMIC DNA]</scope>
    <source>
        <strain evidence="2">CCUG 56698</strain>
    </source>
</reference>